<protein>
    <submittedName>
        <fullName evidence="2">Uncharacterized protein</fullName>
    </submittedName>
</protein>
<name>A0A1J7J3N1_9PEZI</name>
<dbReference type="EMBL" id="KV875164">
    <property type="protein sequence ID" value="OIW22122.1"/>
    <property type="molecule type" value="Genomic_DNA"/>
</dbReference>
<gene>
    <name evidence="2" type="ORF">CONLIGDRAFT_706251</name>
</gene>
<keyword evidence="3" id="KW-1185">Reference proteome</keyword>
<dbReference type="AlphaFoldDB" id="A0A1J7J3N1"/>
<evidence type="ECO:0000313" key="3">
    <source>
        <dbReference type="Proteomes" id="UP000182658"/>
    </source>
</evidence>
<reference evidence="2 3" key="1">
    <citation type="submission" date="2016-10" db="EMBL/GenBank/DDBJ databases">
        <title>Draft genome sequence of Coniochaeta ligniaria NRRL30616, a lignocellulolytic fungus for bioabatement of inhibitors in plant biomass hydrolysates.</title>
        <authorList>
            <consortium name="DOE Joint Genome Institute"/>
            <person name="Jimenez D.J."/>
            <person name="Hector R.E."/>
            <person name="Riley R."/>
            <person name="Sun H."/>
            <person name="Grigoriev I.V."/>
            <person name="Van Elsas J.D."/>
            <person name="Nichols N.N."/>
        </authorList>
    </citation>
    <scope>NUCLEOTIDE SEQUENCE [LARGE SCALE GENOMIC DNA]</scope>
    <source>
        <strain evidence="2 3">NRRL 30616</strain>
    </source>
</reference>
<feature type="region of interest" description="Disordered" evidence="1">
    <location>
        <begin position="111"/>
        <end position="162"/>
    </location>
</feature>
<evidence type="ECO:0000256" key="1">
    <source>
        <dbReference type="SAM" id="MobiDB-lite"/>
    </source>
</evidence>
<dbReference type="Proteomes" id="UP000182658">
    <property type="component" value="Unassembled WGS sequence"/>
</dbReference>
<sequence length="237" mass="25273">MYFEFGYIHTIINEALIISRISDAMVSMPVCPVMERKGPASCQDRQSSTRPIACLIHSNFKRAKHQSTQSIYGEMISRRANMDMMALTGTAAPSADAGEVWKEILLSSGNGGGGVGSGGETATHTGKGDDKPEEPGSSSSEETTDDPAAHSHKNSPSFSGRAECSNKEADALWTASDRAITLKAWVLVLLADGRARDMFDDVFGSLKPSVEAGIGAGRTVFGDLCDANSHRERDEAT</sequence>
<evidence type="ECO:0000313" key="2">
    <source>
        <dbReference type="EMBL" id="OIW22122.1"/>
    </source>
</evidence>
<accession>A0A1J7J3N1</accession>
<dbReference type="InParanoid" id="A0A1J7J3N1"/>
<organism evidence="2 3">
    <name type="scientific">Coniochaeta ligniaria NRRL 30616</name>
    <dbReference type="NCBI Taxonomy" id="1408157"/>
    <lineage>
        <taxon>Eukaryota</taxon>
        <taxon>Fungi</taxon>
        <taxon>Dikarya</taxon>
        <taxon>Ascomycota</taxon>
        <taxon>Pezizomycotina</taxon>
        <taxon>Sordariomycetes</taxon>
        <taxon>Sordariomycetidae</taxon>
        <taxon>Coniochaetales</taxon>
        <taxon>Coniochaetaceae</taxon>
        <taxon>Coniochaeta</taxon>
    </lineage>
</organism>
<proteinExistence type="predicted"/>